<evidence type="ECO:0000313" key="2">
    <source>
        <dbReference type="Proteomes" id="UP000054047"/>
    </source>
</evidence>
<name>A0A0C2G7R4_9BILA</name>
<feature type="non-terminal residue" evidence="1">
    <location>
        <position position="330"/>
    </location>
</feature>
<proteinExistence type="predicted"/>
<dbReference type="Proteomes" id="UP000054047">
    <property type="component" value="Unassembled WGS sequence"/>
</dbReference>
<protein>
    <submittedName>
        <fullName evidence="1">Uncharacterized protein</fullName>
    </submittedName>
</protein>
<dbReference type="OrthoDB" id="5822258at2759"/>
<sequence>MAQVAIPGLQHPMARSKKVDDMFQLANVASISEQQCWGEERKEMELRKKGSLYLTPYGLVLALDAHRRRCHKFAERLESARGVRFEHPAVSPWPVQFNIGEYLTTAIAMLDHVEAPRIRSNADHEVFIALPSAFARVNAEIGYEENVTLYVYVDFSALAQKLINTPITGSIIVVWPDQMPESRPMRQLLISLERHLQCGGTLAFFPSPYEDRNEQEWKRIWEVCTEFVRYITQPSRNFDVLVRDHYGEVLEQTPHTHPATCLGTDPRNKRPPFTDRQILLFLEKLRLTVNDIMRIPEFEYASAELRERRRREKIAKAKRRCEERKPNFFV</sequence>
<gene>
    <name evidence="1" type="ORF">ANCDUO_14921</name>
</gene>
<accession>A0A0C2G7R4</accession>
<reference evidence="1 2" key="1">
    <citation type="submission" date="2013-12" db="EMBL/GenBank/DDBJ databases">
        <title>Draft genome of the parsitic nematode Ancylostoma duodenale.</title>
        <authorList>
            <person name="Mitreva M."/>
        </authorList>
    </citation>
    <scope>NUCLEOTIDE SEQUENCE [LARGE SCALE GENOMIC DNA]</scope>
    <source>
        <strain evidence="1 2">Zhejiang</strain>
    </source>
</reference>
<keyword evidence="2" id="KW-1185">Reference proteome</keyword>
<dbReference type="AlphaFoldDB" id="A0A0C2G7R4"/>
<dbReference type="EMBL" id="KN738217">
    <property type="protein sequence ID" value="KIH54929.1"/>
    <property type="molecule type" value="Genomic_DNA"/>
</dbReference>
<evidence type="ECO:0000313" key="1">
    <source>
        <dbReference type="EMBL" id="KIH54929.1"/>
    </source>
</evidence>
<organism evidence="1 2">
    <name type="scientific">Ancylostoma duodenale</name>
    <dbReference type="NCBI Taxonomy" id="51022"/>
    <lineage>
        <taxon>Eukaryota</taxon>
        <taxon>Metazoa</taxon>
        <taxon>Ecdysozoa</taxon>
        <taxon>Nematoda</taxon>
        <taxon>Chromadorea</taxon>
        <taxon>Rhabditida</taxon>
        <taxon>Rhabditina</taxon>
        <taxon>Rhabditomorpha</taxon>
        <taxon>Strongyloidea</taxon>
        <taxon>Ancylostomatidae</taxon>
        <taxon>Ancylostomatinae</taxon>
        <taxon>Ancylostoma</taxon>
    </lineage>
</organism>